<dbReference type="EMBL" id="AYYH01000027">
    <property type="protein sequence ID" value="KRN09385.1"/>
    <property type="molecule type" value="Genomic_DNA"/>
</dbReference>
<dbReference type="PATRIC" id="fig|1046596.6.peg.1188"/>
<proteinExistence type="predicted"/>
<organism evidence="1 2">
    <name type="scientific">Liquorilactobacillus mali KCTC 3596 = DSM 20444</name>
    <dbReference type="NCBI Taxonomy" id="1046596"/>
    <lineage>
        <taxon>Bacteria</taxon>
        <taxon>Bacillati</taxon>
        <taxon>Bacillota</taxon>
        <taxon>Bacilli</taxon>
        <taxon>Lactobacillales</taxon>
        <taxon>Lactobacillaceae</taxon>
        <taxon>Liquorilactobacillus</taxon>
    </lineage>
</organism>
<sequence>MTKMKTNFIKEGKDVGKEQINVVKLNAVISDLFDRAEKLKEKLPSDFVQNGIYSHEKDVYSKFRKYLIESGGDFMDSSAAFKTEFEDWVKDVRDLIAWVSKHESLNNLKEEINSKNFLLLRPSYGYLNERMEYSAFNLEDAALFNEENIQHFNQDFVDTLIKIPMNPIDIAELPFDLPVYQSRN</sequence>
<evidence type="ECO:0000313" key="2">
    <source>
        <dbReference type="Proteomes" id="UP000050898"/>
    </source>
</evidence>
<comment type="caution">
    <text evidence="1">The sequence shown here is derived from an EMBL/GenBank/DDBJ whole genome shotgun (WGS) entry which is preliminary data.</text>
</comment>
<accession>A0A0R2DZN4</accession>
<dbReference type="Proteomes" id="UP000050898">
    <property type="component" value="Unassembled WGS sequence"/>
</dbReference>
<keyword evidence="2" id="KW-1185">Reference proteome</keyword>
<dbReference type="AlphaFoldDB" id="A0A0R2DZN4"/>
<name>A0A0R2DZN4_9LACO</name>
<gene>
    <name evidence="1" type="ORF">FD00_GL001108</name>
</gene>
<evidence type="ECO:0000313" key="1">
    <source>
        <dbReference type="EMBL" id="KRN09385.1"/>
    </source>
</evidence>
<protein>
    <submittedName>
        <fullName evidence="1">Uncharacterized protein</fullName>
    </submittedName>
</protein>
<reference evidence="1 2" key="1">
    <citation type="journal article" date="2015" name="Genome Announc.">
        <title>Expanding the biotechnology potential of lactobacilli through comparative genomics of 213 strains and associated genera.</title>
        <authorList>
            <person name="Sun Z."/>
            <person name="Harris H.M."/>
            <person name="McCann A."/>
            <person name="Guo C."/>
            <person name="Argimon S."/>
            <person name="Zhang W."/>
            <person name="Yang X."/>
            <person name="Jeffery I.B."/>
            <person name="Cooney J.C."/>
            <person name="Kagawa T.F."/>
            <person name="Liu W."/>
            <person name="Song Y."/>
            <person name="Salvetti E."/>
            <person name="Wrobel A."/>
            <person name="Rasinkangas P."/>
            <person name="Parkhill J."/>
            <person name="Rea M.C."/>
            <person name="O'Sullivan O."/>
            <person name="Ritari J."/>
            <person name="Douillard F.P."/>
            <person name="Paul Ross R."/>
            <person name="Yang R."/>
            <person name="Briner A.E."/>
            <person name="Felis G.E."/>
            <person name="de Vos W.M."/>
            <person name="Barrangou R."/>
            <person name="Klaenhammer T.R."/>
            <person name="Caufield P.W."/>
            <person name="Cui Y."/>
            <person name="Zhang H."/>
            <person name="O'Toole P.W."/>
        </authorList>
    </citation>
    <scope>NUCLEOTIDE SEQUENCE [LARGE SCALE GENOMIC DNA]</scope>
    <source>
        <strain evidence="1 2">DSM 20444</strain>
    </source>
</reference>